<dbReference type="CDD" id="cd00093">
    <property type="entry name" value="HTH_XRE"/>
    <property type="match status" value="1"/>
</dbReference>
<dbReference type="Proteomes" id="UP000216411">
    <property type="component" value="Unassembled WGS sequence"/>
</dbReference>
<dbReference type="SUPFAM" id="SSF49367">
    <property type="entry name" value="Superoxide reductase-like"/>
    <property type="match status" value="1"/>
</dbReference>
<evidence type="ECO:0000313" key="3">
    <source>
        <dbReference type="EMBL" id="PXV95651.1"/>
    </source>
</evidence>
<dbReference type="Proteomes" id="UP000247523">
    <property type="component" value="Unassembled WGS sequence"/>
</dbReference>
<evidence type="ECO:0000313" key="4">
    <source>
        <dbReference type="EMBL" id="RDY32938.1"/>
    </source>
</evidence>
<dbReference type="GO" id="GO:0016491">
    <property type="term" value="F:oxidoreductase activity"/>
    <property type="evidence" value="ECO:0007669"/>
    <property type="project" value="InterPro"/>
</dbReference>
<gene>
    <name evidence="3" type="ORF">C8E03_101281</name>
    <name evidence="4" type="ORF">CG710_003100</name>
</gene>
<dbReference type="RefSeq" id="WP_094376804.1">
    <property type="nucleotide sequence ID" value="NZ_NOKA02000002.1"/>
</dbReference>
<dbReference type="PROSITE" id="PS50943">
    <property type="entry name" value="HTH_CROC1"/>
    <property type="match status" value="1"/>
</dbReference>
<dbReference type="GO" id="GO:0003677">
    <property type="term" value="F:DNA binding"/>
    <property type="evidence" value="ECO:0007669"/>
    <property type="project" value="UniProtKB-KW"/>
</dbReference>
<reference evidence="4 5" key="1">
    <citation type="journal article" date="2017" name="Genome Announc.">
        <title>Draft Genome Sequence of a Sporulating and Motile Strain of Lachnotalea glycerini Isolated from Water in Quebec City, Canada.</title>
        <authorList>
            <person name="Maheux A.F."/>
            <person name="Boudreau D.K."/>
            <person name="Berube E."/>
            <person name="Boissinot M."/>
            <person name="Raymond F."/>
            <person name="Brodeur S."/>
            <person name="Corbeil J."/>
            <person name="Isabel S."/>
            <person name="Omar R.F."/>
            <person name="Bergeron M.G."/>
        </authorList>
    </citation>
    <scope>NUCLEOTIDE SEQUENCE [LARGE SCALE GENOMIC DNA]</scope>
    <source>
        <strain evidence="4 5">CCRI-19302</strain>
    </source>
</reference>
<evidence type="ECO:0000313" key="6">
    <source>
        <dbReference type="Proteomes" id="UP000247523"/>
    </source>
</evidence>
<dbReference type="InterPro" id="IPR036073">
    <property type="entry name" value="Desulfoferrodoxin_Fe-bd_dom_sf"/>
</dbReference>
<dbReference type="Gene3D" id="2.60.40.730">
    <property type="entry name" value="SOR catalytic domain"/>
    <property type="match status" value="1"/>
</dbReference>
<keyword evidence="5" id="KW-1185">Reference proteome</keyword>
<feature type="domain" description="HTH cro/C1-type" evidence="2">
    <location>
        <begin position="10"/>
        <end position="64"/>
    </location>
</feature>
<name>A0A255IM92_9FIRM</name>
<proteinExistence type="predicted"/>
<dbReference type="InterPro" id="IPR001387">
    <property type="entry name" value="Cro/C1-type_HTH"/>
</dbReference>
<evidence type="ECO:0000259" key="2">
    <source>
        <dbReference type="PROSITE" id="PS50943"/>
    </source>
</evidence>
<dbReference type="SMART" id="SM00530">
    <property type="entry name" value="HTH_XRE"/>
    <property type="match status" value="1"/>
</dbReference>
<protein>
    <submittedName>
        <fullName evidence="4">Helix-turn-helix domain-containing protein</fullName>
    </submittedName>
    <submittedName>
        <fullName evidence="3">Helix-turn-helix protein</fullName>
    </submittedName>
</protein>
<dbReference type="OrthoDB" id="9813152at2"/>
<dbReference type="Gene3D" id="1.10.260.40">
    <property type="entry name" value="lambda repressor-like DNA-binding domains"/>
    <property type="match status" value="1"/>
</dbReference>
<organism evidence="4 5">
    <name type="scientific">Lachnotalea glycerini</name>
    <dbReference type="NCBI Taxonomy" id="1763509"/>
    <lineage>
        <taxon>Bacteria</taxon>
        <taxon>Bacillati</taxon>
        <taxon>Bacillota</taxon>
        <taxon>Clostridia</taxon>
        <taxon>Lachnospirales</taxon>
        <taxon>Lachnospiraceae</taxon>
        <taxon>Lachnotalea</taxon>
    </lineage>
</organism>
<sequence>MNNQNVGLLLRSLRQEKNMTQKQIANMMHISDKTISKWERGLGCPDVSLLGKLSNILEVNIERMLAGNLEQNQIESGNIKRIKFYVCPNCGNVITSTGHSEISCCGRKLFALKANVPDQMHQAKVEEIDGEYYVTFQHEMSKAHYISFLAYVTGDSILLIKLYPEQTASVRFPKLNGGKLKYKNGGILYYYCSQHGLWILS</sequence>
<dbReference type="EMBL" id="QICS01000001">
    <property type="protein sequence ID" value="PXV95651.1"/>
    <property type="molecule type" value="Genomic_DNA"/>
</dbReference>
<dbReference type="PANTHER" id="PTHR46558">
    <property type="entry name" value="TRACRIPTIONAL REGULATORY PROTEIN-RELATED-RELATED"/>
    <property type="match status" value="1"/>
</dbReference>
<comment type="caution">
    <text evidence="4">The sequence shown here is derived from an EMBL/GenBank/DDBJ whole genome shotgun (WGS) entry which is preliminary data.</text>
</comment>
<dbReference type="AlphaFoldDB" id="A0A255IM92"/>
<reference evidence="3 6" key="2">
    <citation type="submission" date="2018-05" db="EMBL/GenBank/DDBJ databases">
        <title>Genomic Encyclopedia of Type Strains, Phase IV (KMG-IV): sequencing the most valuable type-strain genomes for metagenomic binning, comparative biology and taxonomic classification.</title>
        <authorList>
            <person name="Goeker M."/>
        </authorList>
    </citation>
    <scope>NUCLEOTIDE SEQUENCE [LARGE SCALE GENOMIC DNA]</scope>
    <source>
        <strain evidence="3 6">DSM 28816</strain>
    </source>
</reference>
<dbReference type="InterPro" id="IPR010982">
    <property type="entry name" value="Lambda_DNA-bd_dom_sf"/>
</dbReference>
<reference evidence="4" key="3">
    <citation type="submission" date="2018-07" db="EMBL/GenBank/DDBJ databases">
        <authorList>
            <person name="Quirk P.G."/>
            <person name="Krulwich T.A."/>
        </authorList>
    </citation>
    <scope>NUCLEOTIDE SEQUENCE</scope>
    <source>
        <strain evidence="4">CCRI-19302</strain>
    </source>
</reference>
<accession>A0A255IM92</accession>
<dbReference type="PANTHER" id="PTHR46558:SF11">
    <property type="entry name" value="HTH-TYPE TRANSCRIPTIONAL REGULATOR XRE"/>
    <property type="match status" value="1"/>
</dbReference>
<dbReference type="GO" id="GO:0005506">
    <property type="term" value="F:iron ion binding"/>
    <property type="evidence" value="ECO:0007669"/>
    <property type="project" value="InterPro"/>
</dbReference>
<keyword evidence="1" id="KW-0238">DNA-binding</keyword>
<dbReference type="SUPFAM" id="SSF47413">
    <property type="entry name" value="lambda repressor-like DNA-binding domains"/>
    <property type="match status" value="1"/>
</dbReference>
<dbReference type="Pfam" id="PF01381">
    <property type="entry name" value="HTH_3"/>
    <property type="match status" value="1"/>
</dbReference>
<evidence type="ECO:0000256" key="1">
    <source>
        <dbReference type="ARBA" id="ARBA00023125"/>
    </source>
</evidence>
<evidence type="ECO:0000313" key="5">
    <source>
        <dbReference type="Proteomes" id="UP000216411"/>
    </source>
</evidence>
<dbReference type="EMBL" id="NOKA02000002">
    <property type="protein sequence ID" value="RDY32938.1"/>
    <property type="molecule type" value="Genomic_DNA"/>
</dbReference>